<evidence type="ECO:0000313" key="2">
    <source>
        <dbReference type="EMBL" id="QJA56373.1"/>
    </source>
</evidence>
<protein>
    <submittedName>
        <fullName evidence="1">Uncharacterized protein</fullName>
    </submittedName>
</protein>
<name>A0A6H1ZGW2_9ZZZZ</name>
<sequence>MTAEDARGIIDILEALEKTETGDPYFPRFRLEDIQDAWINHNGRWQHLTDPRIKQVSVDTYKDDKKGTRFFTVGDSRKGNPEEIAACIQFILDERMKGNIR</sequence>
<evidence type="ECO:0000313" key="1">
    <source>
        <dbReference type="EMBL" id="QJA47153.1"/>
    </source>
</evidence>
<dbReference type="AlphaFoldDB" id="A0A6H1ZGW2"/>
<proteinExistence type="predicted"/>
<gene>
    <name evidence="2" type="ORF">MM415B01867_0019</name>
    <name evidence="1" type="ORF">TM448A00611_0022</name>
</gene>
<dbReference type="EMBL" id="MT141214">
    <property type="protein sequence ID" value="QJA56373.1"/>
    <property type="molecule type" value="Genomic_DNA"/>
</dbReference>
<organism evidence="1">
    <name type="scientific">viral metagenome</name>
    <dbReference type="NCBI Taxonomy" id="1070528"/>
    <lineage>
        <taxon>unclassified sequences</taxon>
        <taxon>metagenomes</taxon>
        <taxon>organismal metagenomes</taxon>
    </lineage>
</organism>
<reference evidence="1" key="1">
    <citation type="submission" date="2020-03" db="EMBL/GenBank/DDBJ databases">
        <title>The deep terrestrial virosphere.</title>
        <authorList>
            <person name="Holmfeldt K."/>
            <person name="Nilsson E."/>
            <person name="Simone D."/>
            <person name="Lopez-Fernandez M."/>
            <person name="Wu X."/>
            <person name="de Brujin I."/>
            <person name="Lundin D."/>
            <person name="Andersson A."/>
            <person name="Bertilsson S."/>
            <person name="Dopson M."/>
        </authorList>
    </citation>
    <scope>NUCLEOTIDE SEQUENCE</scope>
    <source>
        <strain evidence="2">MM415B01867</strain>
        <strain evidence="1">TM448A00611</strain>
    </source>
</reference>
<dbReference type="EMBL" id="MT144033">
    <property type="protein sequence ID" value="QJA47153.1"/>
    <property type="molecule type" value="Genomic_DNA"/>
</dbReference>
<accession>A0A6H1ZGW2</accession>